<keyword evidence="1" id="KW-1133">Transmembrane helix</keyword>
<reference evidence="3" key="1">
    <citation type="journal article" date="2019" name="Int. J. Syst. Evol. Microbiol.">
        <title>The Global Catalogue of Microorganisms (GCM) 10K type strain sequencing project: providing services to taxonomists for standard genome sequencing and annotation.</title>
        <authorList>
            <consortium name="The Broad Institute Genomics Platform"/>
            <consortium name="The Broad Institute Genome Sequencing Center for Infectious Disease"/>
            <person name="Wu L."/>
            <person name="Ma J."/>
        </authorList>
    </citation>
    <scope>NUCLEOTIDE SEQUENCE [LARGE SCALE GENOMIC DNA]</scope>
    <source>
        <strain evidence="3">JCM 15974</strain>
    </source>
</reference>
<proteinExistence type="predicted"/>
<dbReference type="Proteomes" id="UP001501758">
    <property type="component" value="Unassembled WGS sequence"/>
</dbReference>
<organism evidence="2 3">
    <name type="scientific">Aquimarina litoralis</name>
    <dbReference type="NCBI Taxonomy" id="584605"/>
    <lineage>
        <taxon>Bacteria</taxon>
        <taxon>Pseudomonadati</taxon>
        <taxon>Bacteroidota</taxon>
        <taxon>Flavobacteriia</taxon>
        <taxon>Flavobacteriales</taxon>
        <taxon>Flavobacteriaceae</taxon>
        <taxon>Aquimarina</taxon>
    </lineage>
</organism>
<keyword evidence="1" id="KW-0472">Membrane</keyword>
<dbReference type="EMBL" id="BAAAGE010000001">
    <property type="protein sequence ID" value="GAA0714564.1"/>
    <property type="molecule type" value="Genomic_DNA"/>
</dbReference>
<keyword evidence="1" id="KW-0812">Transmembrane</keyword>
<evidence type="ECO:0000313" key="3">
    <source>
        <dbReference type="Proteomes" id="UP001501758"/>
    </source>
</evidence>
<sequence>MKRGFTSGIRSNTQAPKNAAIIAGIPKRTKTDLLAFFPTKNNLNTLLKKCTIPVKAMAISTGKKIIKTGVRMVPKPKPEKKVKIETKKATTEIMTISTYYSFINFFIISAPLTSSILTK</sequence>
<name>A0ABP3TT61_9FLAO</name>
<gene>
    <name evidence="2" type="ORF">GCM10009430_07940</name>
</gene>
<protein>
    <submittedName>
        <fullName evidence="2">Uncharacterized protein</fullName>
    </submittedName>
</protein>
<evidence type="ECO:0000313" key="2">
    <source>
        <dbReference type="EMBL" id="GAA0714564.1"/>
    </source>
</evidence>
<feature type="transmembrane region" description="Helical" evidence="1">
    <location>
        <begin position="97"/>
        <end position="117"/>
    </location>
</feature>
<keyword evidence="3" id="KW-1185">Reference proteome</keyword>
<comment type="caution">
    <text evidence="2">The sequence shown here is derived from an EMBL/GenBank/DDBJ whole genome shotgun (WGS) entry which is preliminary data.</text>
</comment>
<evidence type="ECO:0000256" key="1">
    <source>
        <dbReference type="SAM" id="Phobius"/>
    </source>
</evidence>
<accession>A0ABP3TT61</accession>